<dbReference type="GO" id="GO:0016887">
    <property type="term" value="F:ATP hydrolysis activity"/>
    <property type="evidence" value="ECO:0007669"/>
    <property type="project" value="InterPro"/>
</dbReference>
<dbReference type="InterPro" id="IPR044972">
    <property type="entry name" value="Mot1"/>
</dbReference>
<feature type="region of interest" description="Disordered" evidence="3">
    <location>
        <begin position="130"/>
        <end position="161"/>
    </location>
</feature>
<dbReference type="InterPro" id="IPR000330">
    <property type="entry name" value="SNF2_N"/>
</dbReference>
<evidence type="ECO:0000313" key="6">
    <source>
        <dbReference type="EMBL" id="CAL5140761.1"/>
    </source>
</evidence>
<dbReference type="Proteomes" id="UP001497525">
    <property type="component" value="Unassembled WGS sequence"/>
</dbReference>
<feature type="domain" description="Helicase C-terminal" evidence="5">
    <location>
        <begin position="2005"/>
        <end position="2156"/>
    </location>
</feature>
<dbReference type="Gene3D" id="1.25.10.10">
    <property type="entry name" value="Leucine-rich Repeat Variant"/>
    <property type="match status" value="2"/>
</dbReference>
<dbReference type="PANTHER" id="PTHR36498:SF1">
    <property type="entry name" value="TATA-BINDING PROTEIN-ASSOCIATED FACTOR 172"/>
    <property type="match status" value="1"/>
</dbReference>
<evidence type="ECO:0000256" key="3">
    <source>
        <dbReference type="SAM" id="MobiDB-lite"/>
    </source>
</evidence>
<evidence type="ECO:0000313" key="7">
    <source>
        <dbReference type="Proteomes" id="UP001497525"/>
    </source>
</evidence>
<dbReference type="InterPro" id="IPR027417">
    <property type="entry name" value="P-loop_NTPase"/>
</dbReference>
<dbReference type="CDD" id="cd18793">
    <property type="entry name" value="SF2_C_SNF"/>
    <property type="match status" value="1"/>
</dbReference>
<dbReference type="InterPro" id="IPR021133">
    <property type="entry name" value="HEAT_type_2"/>
</dbReference>
<dbReference type="GO" id="GO:0017025">
    <property type="term" value="F:TBP-class protein binding"/>
    <property type="evidence" value="ECO:0007669"/>
    <property type="project" value="InterPro"/>
</dbReference>
<dbReference type="PROSITE" id="PS51194">
    <property type="entry name" value="HELICASE_CTER"/>
    <property type="match status" value="1"/>
</dbReference>
<accession>A0AAV2TXC9</accession>
<evidence type="ECO:0000259" key="5">
    <source>
        <dbReference type="PROSITE" id="PS51194"/>
    </source>
</evidence>
<proteinExistence type="predicted"/>
<dbReference type="Gene3D" id="3.40.50.300">
    <property type="entry name" value="P-loop containing nucleotide triphosphate hydrolases"/>
    <property type="match status" value="1"/>
</dbReference>
<sequence>MTSRLDRLFTLLENCPNVSLRTAAAEQLGELVHSLPTNLDSILSRLAPLLRSRSWVSRVAAADVIRSIVRHLPTWEPSLSSSLDIGKEDSTTEDVANPGRKKSNSGFLSLCDLRLDRVLAQGARLYSMDARELEKSNPRSRTGPGTNSRAQGIVDFPKENDPTASPFVVQRHELNSRLGLDDDSLLSSVLATHANVSVNSWIAPEDLDDTANGILDASLHLDVETCIRSTFDASFGLSKGKRVTSECPVFQGVTPAKQSRTDIKEEQKVHAEFAPAEASTWPLDNFCTMLLGDLWDVRWETRHGAASGLRELLSEPRLTKQAGKRSGMTKSQTQDAHSSYLEDIAVRVLCTLALDQLSDFISDEVVAPVRETAAQLLGVLSRHLSTEQVLQVVKHLIHLVSLDLENPAEQSNSVATNSSGVNAWPGVGQLNCPSWKNNWMIVHGGLLGIKYLLASRKDLHAVLLPSITPCLVGQLIGTTAVKTEEPLSSTTSPSLGSSLHNVADDDIRAAAASALIPVVDPVWLSSLGAESALALTNRIWTLLRDITTDLSPSAVPLLQLVCRLITAESELASVKVEQGNRIKLESETQPLSASVDIERIMPQVVITCRLLHHASSGIRQHALDTLQCLFETCRKQLPEIPAAILRLIIDQLFHRIILEPTASVRTLATKLCISIVEISNLNILGIACIDRLDFWLCQAMQPTGVPFPTHLLNLPEGLFSVPNQNSALSASPNVPVTLPSATTNPGNTTNGCGPPASIGALATTPDYRFCIGGSHCVPETECQLEAFVLETRICAVRVLARLFARLCHSKQTEPQPCVTSNPGDIGPVQTSTSTNVVLAYFLDQLLCRLHFTERLAMQRFIGGLLLAAWATLPSSIEQYAKTTDSSLPKELVRPETWASRLAGPPISNGQVHLASSDNSVTGLCVLAQQVRAKLEACLTEVIYYEEILGLFKLMQEDTRELILLARSCGLPDDPSFSFSGVRTIAQSSTLIQKISQAIANPSTPANINSAAFPGLAYALDKAHATVERCLALQLYLGSRVEFAIATAFTSLGWTLSGRLSILIRPLMDTIRCIHPSSPNLNPQTTTTVLGNTGNAKMTTGSLLPTGDCVQFQQLASVCLARLLRLDWSLAIEKANTPELREQTCQRNPSRAAMKVVKNLAVSLLASDSQFSQSSDESPETGQSADNNPAVASEENDKNTSSLKEVSAEVPFPVVNSANQSNRRWQEAQNRGARMALVSLCRAFLTAERQPDSKTDQKTEHRSHGLADLEAGLPGLWDIFWTQPVAKVLAIVNEGIRSGDRMTLSVKEPFRRKFSAEIFENIPKTLAKPEEDAICVGLLTLSTCLPVILPCLSETGAADPPITFEQLVSLGFISSCSRSNKIRMMGARVLAVLATERPVQLLNMLLPLQLPCLDRTAPSADHRPLSCIGTLEALSHIVERVTNFSATDHSSALQPINDSDPLADPVRESQADNLIGADNSTDSSRNRSKLSPALCSFLPFVVLLVPPVLRLLADPDAQIRGLAGQLFGALLNLFPFENSLPDPPGMDPIFSAARSEKRQFIDSLLHPEHIKTYNLPIPIRARLRGYQQEGVNWLSFLNRYGLNGILCDDLGLGKTLQTICIIAGSHYEKQQLQQQQQQMKQSPPVDSSKPKKRRKENPLDGGCESSQSVQTISSGFSSLVVCPSTLCGHWLHEVKQFVQPEHLQPVIYSGGPAARQSLQTNISQFSLVIASYDIVRIDISFFQSILWNYVVLDEGHIIKSSKSKVARALKQLRARHRLILTGTPIQNRVCELWSLFDFLMPDFLGTEATFASRFARPVAASRDPKASKADQRSGHLALEKLHRLVLPFMLRRLKEDVMADLPPKIVQDFACEMTSIQVKLYEAFTKSSEGQKLLDTIKSRSVGMNSPVSSGTASHCGFQALRYLQAVCNHPCLALKPGHPMTSEIRHAAQMEFGPNIPMDSVHLSGKLLALCRLLTDCGFGTPNLTLPSANQPSLSSITSGSSSSELEEIGRNLLSQHRALIFFRTRDMLQLTEKMLRLQFPWITSTRLDGSVPVNERHNRVTKFNEDPSIDVMLLTTTVGGLGLNLTGADTVIFVEHDWNPSRDLQAMDRVHRIGQRRTVNVYRLITQDSVEEQIMNLQAFKLHLASVVVSTDNRNLADMDTEHLFDRFNSMQDQQRGTRRPTDDNPSYAELDDMEACYENEYNLDAFVAKLNSP</sequence>
<dbReference type="InterPro" id="IPR044078">
    <property type="entry name" value="Mot1_ATP-bd"/>
</dbReference>
<protein>
    <submittedName>
        <fullName evidence="6">Uncharacterized protein</fullName>
    </submittedName>
</protein>
<dbReference type="GO" id="GO:0005524">
    <property type="term" value="F:ATP binding"/>
    <property type="evidence" value="ECO:0007669"/>
    <property type="project" value="InterPro"/>
</dbReference>
<feature type="region of interest" description="Disordered" evidence="3">
    <location>
        <begin position="2171"/>
        <end position="2190"/>
    </location>
</feature>
<dbReference type="CDD" id="cd17999">
    <property type="entry name" value="DEXHc_Mot1"/>
    <property type="match status" value="1"/>
</dbReference>
<dbReference type="SMART" id="SM00487">
    <property type="entry name" value="DEXDc"/>
    <property type="match status" value="1"/>
</dbReference>
<dbReference type="Pfam" id="PF00176">
    <property type="entry name" value="SNF2-rel_dom"/>
    <property type="match status" value="1"/>
</dbReference>
<feature type="region of interest" description="Disordered" evidence="3">
    <location>
        <begin position="1167"/>
        <end position="1205"/>
    </location>
</feature>
<feature type="compositionally biased region" description="Polar residues" evidence="3">
    <location>
        <begin position="139"/>
        <end position="150"/>
    </location>
</feature>
<dbReference type="InterPro" id="IPR014001">
    <property type="entry name" value="Helicase_ATP-bd"/>
</dbReference>
<dbReference type="InterPro" id="IPR011989">
    <property type="entry name" value="ARM-like"/>
</dbReference>
<dbReference type="SMART" id="SM00490">
    <property type="entry name" value="HELICc"/>
    <property type="match status" value="1"/>
</dbReference>
<reference evidence="6" key="1">
    <citation type="submission" date="2024-06" db="EMBL/GenBank/DDBJ databases">
        <authorList>
            <person name="Liu X."/>
            <person name="Lenzi L."/>
            <person name="Haldenby T S."/>
            <person name="Uol C."/>
        </authorList>
    </citation>
    <scope>NUCLEOTIDE SEQUENCE</scope>
</reference>
<comment type="caution">
    <text evidence="6">The sequence shown here is derived from an EMBL/GenBank/DDBJ whole genome shotgun (WGS) entry which is preliminary data.</text>
</comment>
<dbReference type="InterPro" id="IPR049730">
    <property type="entry name" value="SNF2/RAD54-like_C"/>
</dbReference>
<dbReference type="SUPFAM" id="SSF52540">
    <property type="entry name" value="P-loop containing nucleoside triphosphate hydrolases"/>
    <property type="match status" value="2"/>
</dbReference>
<dbReference type="InterPro" id="IPR001650">
    <property type="entry name" value="Helicase_C-like"/>
</dbReference>
<feature type="compositionally biased region" description="Low complexity" evidence="3">
    <location>
        <begin position="1631"/>
        <end position="1640"/>
    </location>
</feature>
<dbReference type="Pfam" id="PF00271">
    <property type="entry name" value="Helicase_C"/>
    <property type="match status" value="1"/>
</dbReference>
<gene>
    <name evidence="6" type="ORF">CDAUBV1_LOCUS16056</name>
</gene>
<dbReference type="InterPro" id="IPR038718">
    <property type="entry name" value="SNF2-like_sf"/>
</dbReference>
<evidence type="ECO:0000259" key="4">
    <source>
        <dbReference type="PROSITE" id="PS51192"/>
    </source>
</evidence>
<feature type="region of interest" description="Disordered" evidence="3">
    <location>
        <begin position="80"/>
        <end position="100"/>
    </location>
</feature>
<dbReference type="EMBL" id="CAXLJL010000778">
    <property type="protein sequence ID" value="CAL5140761.1"/>
    <property type="molecule type" value="Genomic_DNA"/>
</dbReference>
<dbReference type="PANTHER" id="PTHR36498">
    <property type="entry name" value="TATA-BINDING PROTEIN-ASSOCIATED FACTOR 172"/>
    <property type="match status" value="1"/>
</dbReference>
<feature type="domain" description="Helicase ATP-binding" evidence="4">
    <location>
        <begin position="1594"/>
        <end position="1801"/>
    </location>
</feature>
<dbReference type="PROSITE" id="PS50077">
    <property type="entry name" value="HEAT_REPEAT"/>
    <property type="match status" value="1"/>
</dbReference>
<dbReference type="GO" id="GO:0003677">
    <property type="term" value="F:DNA binding"/>
    <property type="evidence" value="ECO:0007669"/>
    <property type="project" value="InterPro"/>
</dbReference>
<dbReference type="PROSITE" id="PS51192">
    <property type="entry name" value="HELICASE_ATP_BIND_1"/>
    <property type="match status" value="1"/>
</dbReference>
<feature type="region of interest" description="Disordered" evidence="3">
    <location>
        <begin position="1631"/>
        <end position="1666"/>
    </location>
</feature>
<dbReference type="InterPro" id="IPR016024">
    <property type="entry name" value="ARM-type_fold"/>
</dbReference>
<feature type="repeat" description="HEAT" evidence="2">
    <location>
        <begin position="1503"/>
        <end position="1541"/>
    </location>
</feature>
<evidence type="ECO:0000256" key="1">
    <source>
        <dbReference type="ARBA" id="ARBA00022801"/>
    </source>
</evidence>
<dbReference type="Gene3D" id="3.40.50.10810">
    <property type="entry name" value="Tandem AAA-ATPase domain"/>
    <property type="match status" value="1"/>
</dbReference>
<keyword evidence="1" id="KW-0378">Hydrolase</keyword>
<name>A0AAV2TXC9_CALDB</name>
<organism evidence="6 7">
    <name type="scientific">Calicophoron daubneyi</name>
    <name type="common">Rumen fluke</name>
    <name type="synonym">Paramphistomum daubneyi</name>
    <dbReference type="NCBI Taxonomy" id="300641"/>
    <lineage>
        <taxon>Eukaryota</taxon>
        <taxon>Metazoa</taxon>
        <taxon>Spiralia</taxon>
        <taxon>Lophotrochozoa</taxon>
        <taxon>Platyhelminthes</taxon>
        <taxon>Trematoda</taxon>
        <taxon>Digenea</taxon>
        <taxon>Plagiorchiida</taxon>
        <taxon>Pronocephalata</taxon>
        <taxon>Paramphistomoidea</taxon>
        <taxon>Paramphistomidae</taxon>
        <taxon>Calicophoron</taxon>
    </lineage>
</organism>
<dbReference type="SUPFAM" id="SSF48371">
    <property type="entry name" value="ARM repeat"/>
    <property type="match status" value="1"/>
</dbReference>
<evidence type="ECO:0000256" key="2">
    <source>
        <dbReference type="PROSITE-ProRule" id="PRU00103"/>
    </source>
</evidence>